<reference evidence="1 2" key="1">
    <citation type="submission" date="2016-11" db="EMBL/GenBank/DDBJ databases">
        <authorList>
            <consortium name="Pathogen Informatics"/>
        </authorList>
    </citation>
    <scope>NUCLEOTIDE SEQUENCE [LARGE SCALE GENOMIC DNA]</scope>
    <source>
        <strain evidence="1 2">911</strain>
    </source>
</reference>
<organism evidence="1 2">
    <name type="scientific">Mycobacteroides abscessus subsp. massiliense</name>
    <dbReference type="NCBI Taxonomy" id="1962118"/>
    <lineage>
        <taxon>Bacteria</taxon>
        <taxon>Bacillati</taxon>
        <taxon>Actinomycetota</taxon>
        <taxon>Actinomycetes</taxon>
        <taxon>Mycobacteriales</taxon>
        <taxon>Mycobacteriaceae</taxon>
        <taxon>Mycobacteroides</taxon>
        <taxon>Mycobacteroides abscessus</taxon>
    </lineage>
</organism>
<dbReference type="AlphaFoldDB" id="A0A1T8VLZ3"/>
<accession>A0A1T8VLZ3</accession>
<dbReference type="Proteomes" id="UP000190074">
    <property type="component" value="Unassembled WGS sequence"/>
</dbReference>
<evidence type="ECO:0000313" key="2">
    <source>
        <dbReference type="Proteomes" id="UP000190074"/>
    </source>
</evidence>
<name>A0A1T8VLZ3_9MYCO</name>
<evidence type="ECO:0008006" key="3">
    <source>
        <dbReference type="Google" id="ProtNLM"/>
    </source>
</evidence>
<dbReference type="EMBL" id="FVGW01000034">
    <property type="protein sequence ID" value="SKN06083.1"/>
    <property type="molecule type" value="Genomic_DNA"/>
</dbReference>
<sequence>MNAPKYQIAVICGSMRLFDDMLTVADELTRQGFLVFMPFVRKNHNQPVLTRTGSELEQQYGAAYARSAVHLDATPISGEALDVMHRAKIDLADLVVIVTNEAGYIGESTAAEIDYSTGKVKPIAYVRVDKVDYRDAITWLYRNSAGALTARTGSRSAITESAAS</sequence>
<evidence type="ECO:0000313" key="1">
    <source>
        <dbReference type="EMBL" id="SKN06083.1"/>
    </source>
</evidence>
<dbReference type="RefSeq" id="WP_079636390.1">
    <property type="nucleotide sequence ID" value="NZ_FVGW01000034.1"/>
</dbReference>
<proteinExistence type="predicted"/>
<gene>
    <name evidence="1" type="ORF">SAMEA2259716_05843</name>
</gene>
<protein>
    <recommendedName>
        <fullName evidence="3">Nucleoside 2-deoxyribosyltransferase</fullName>
    </recommendedName>
</protein>